<evidence type="ECO:0000313" key="3">
    <source>
        <dbReference type="EMBL" id="PAS93246.1"/>
    </source>
</evidence>
<evidence type="ECO:0000313" key="2">
    <source>
        <dbReference type="EMBL" id="KAF7599183.1"/>
    </source>
</evidence>
<dbReference type="Proteomes" id="UP000623509">
    <property type="component" value="Unassembled WGS sequence"/>
</dbReference>
<dbReference type="PROSITE" id="PS51819">
    <property type="entry name" value="VOC"/>
    <property type="match status" value="1"/>
</dbReference>
<dbReference type="GO" id="GO:0016829">
    <property type="term" value="F:lyase activity"/>
    <property type="evidence" value="ECO:0007669"/>
    <property type="project" value="UniProtKB-KW"/>
</dbReference>
<gene>
    <name evidence="2" type="ORF">BGI27_09380</name>
    <name evidence="3" type="ORF">CGU29_08375</name>
</gene>
<dbReference type="EMBL" id="MDUX01000026">
    <property type="protein sequence ID" value="KAF7599183.1"/>
    <property type="molecule type" value="Genomic_DNA"/>
</dbReference>
<dbReference type="InterPro" id="IPR037523">
    <property type="entry name" value="VOC_core"/>
</dbReference>
<sequence length="122" mass="13344">MNAVNWFEIPVADLERASVFYGRLYATELQRNNDFPGMPMAMLPYVEPGVGGCLVKMDEARPHADGVRVYLNGGDDLATILERVVPAGGKVIVPKTLIHAEIGYFAIFADTEGNLLGLHSMH</sequence>
<dbReference type="RefSeq" id="WP_095524625.1">
    <property type="nucleotide sequence ID" value="NZ_MDUX01000026.1"/>
</dbReference>
<dbReference type="EMBL" id="NMRN01000020">
    <property type="protein sequence ID" value="PAS93246.1"/>
    <property type="molecule type" value="Genomic_DNA"/>
</dbReference>
<proteinExistence type="predicted"/>
<dbReference type="Gene3D" id="3.10.180.10">
    <property type="entry name" value="2,3-Dihydroxybiphenyl 1,2-Dioxygenase, domain 1"/>
    <property type="match status" value="1"/>
</dbReference>
<dbReference type="CDD" id="cd07247">
    <property type="entry name" value="SgaA_N_like"/>
    <property type="match status" value="1"/>
</dbReference>
<comment type="caution">
    <text evidence="3">The sequence shown here is derived from an EMBL/GenBank/DDBJ whole genome shotgun (WGS) entry which is preliminary data.</text>
</comment>
<evidence type="ECO:0000313" key="5">
    <source>
        <dbReference type="Proteomes" id="UP000623509"/>
    </source>
</evidence>
<dbReference type="InterPro" id="IPR052164">
    <property type="entry name" value="Anthracycline_SecMetBiosynth"/>
</dbReference>
<keyword evidence="5" id="KW-1185">Reference proteome</keyword>
<reference evidence="2 5" key="1">
    <citation type="submission" date="2016-08" db="EMBL/GenBank/DDBJ databases">
        <title>Candidatus Dactylopiibacterium carminicum genome sequence.</title>
        <authorList>
            <person name="Ramirez-Puebla S.T."/>
            <person name="Ormeno-Orrillo E."/>
            <person name="Vera-Ponce De Leon A."/>
            <person name="Luis L."/>
            <person name="Sanchez-Flores A."/>
            <person name="Monica R."/>
            <person name="Martinez-Romero E."/>
        </authorList>
    </citation>
    <scope>NUCLEOTIDE SEQUENCE [LARGE SCALE GENOMIC DNA]</scope>
    <source>
        <strain evidence="2">END1</strain>
    </source>
</reference>
<protein>
    <submittedName>
        <fullName evidence="3">Lactoylglutathione lyase</fullName>
    </submittedName>
</protein>
<dbReference type="PANTHER" id="PTHR33993:SF2">
    <property type="entry name" value="VOC DOMAIN-CONTAINING PROTEIN"/>
    <property type="match status" value="1"/>
</dbReference>
<dbReference type="Proteomes" id="UP000216107">
    <property type="component" value="Unassembled WGS sequence"/>
</dbReference>
<reference evidence="3 4" key="2">
    <citation type="submission" date="2017-07" db="EMBL/GenBank/DDBJ databases">
        <title>Candidatus Dactylopiibacterium carminicum, a nitrogen-fixing symbiont of the cochineal insect Dactylopius coccus and Dactylopius opuntiae (Hemiptera: Coccoidea: Dactylopiidae).</title>
        <authorList>
            <person name="Vera A."/>
        </authorList>
    </citation>
    <scope>NUCLEOTIDE SEQUENCE [LARGE SCALE GENOMIC DNA]</scope>
    <source>
        <strain evidence="3 4">NFDCM</strain>
    </source>
</reference>
<dbReference type="OrthoDB" id="8776491at2"/>
<organism evidence="3 4">
    <name type="scientific">Candidatus Dactylopiibacterium carminicum</name>
    <dbReference type="NCBI Taxonomy" id="857335"/>
    <lineage>
        <taxon>Bacteria</taxon>
        <taxon>Pseudomonadati</taxon>
        <taxon>Pseudomonadota</taxon>
        <taxon>Betaproteobacteria</taxon>
        <taxon>Rhodocyclales</taxon>
        <taxon>Rhodocyclaceae</taxon>
        <taxon>Candidatus Dactylopiibacterium</taxon>
    </lineage>
</organism>
<feature type="domain" description="VOC" evidence="1">
    <location>
        <begin position="3"/>
        <end position="121"/>
    </location>
</feature>
<dbReference type="AlphaFoldDB" id="A0A272ET89"/>
<keyword evidence="3" id="KW-0456">Lyase</keyword>
<dbReference type="SUPFAM" id="SSF54593">
    <property type="entry name" value="Glyoxalase/Bleomycin resistance protein/Dihydroxybiphenyl dioxygenase"/>
    <property type="match status" value="1"/>
</dbReference>
<evidence type="ECO:0000259" key="1">
    <source>
        <dbReference type="PROSITE" id="PS51819"/>
    </source>
</evidence>
<accession>A0A272ET89</accession>
<evidence type="ECO:0000313" key="4">
    <source>
        <dbReference type="Proteomes" id="UP000216107"/>
    </source>
</evidence>
<dbReference type="InterPro" id="IPR029068">
    <property type="entry name" value="Glyas_Bleomycin-R_OHBP_Dase"/>
</dbReference>
<name>A0A272ET89_9RHOO</name>
<dbReference type="PANTHER" id="PTHR33993">
    <property type="entry name" value="GLYOXALASE-RELATED"/>
    <property type="match status" value="1"/>
</dbReference>